<name>D4E191_SEROD</name>
<sequence length="41" mass="4341">MFALSIALAGLAALHRRQSSLEIYRASHVVNHAADTPLAPA</sequence>
<dbReference type="HOGENOM" id="CLU_3276545_0_0_6"/>
<evidence type="ECO:0000313" key="1">
    <source>
        <dbReference type="EMBL" id="EFE96436.1"/>
    </source>
</evidence>
<organism evidence="1 2">
    <name type="scientific">Serratia odorifera DSM 4582</name>
    <dbReference type="NCBI Taxonomy" id="667129"/>
    <lineage>
        <taxon>Bacteria</taxon>
        <taxon>Pseudomonadati</taxon>
        <taxon>Pseudomonadota</taxon>
        <taxon>Gammaproteobacteria</taxon>
        <taxon>Enterobacterales</taxon>
        <taxon>Yersiniaceae</taxon>
        <taxon>Serratia</taxon>
    </lineage>
</organism>
<evidence type="ECO:0000313" key="2">
    <source>
        <dbReference type="Proteomes" id="UP000005723"/>
    </source>
</evidence>
<protein>
    <submittedName>
        <fullName evidence="1">Uncharacterized protein</fullName>
    </submittedName>
</protein>
<gene>
    <name evidence="1" type="ORF">HMPREF0758_1865</name>
</gene>
<keyword evidence="2" id="KW-1185">Reference proteome</keyword>
<comment type="caution">
    <text evidence="1">The sequence shown here is derived from an EMBL/GenBank/DDBJ whole genome shotgun (WGS) entry which is preliminary data.</text>
</comment>
<proteinExistence type="predicted"/>
<dbReference type="EMBL" id="ADBY01000032">
    <property type="protein sequence ID" value="EFE96436.1"/>
    <property type="molecule type" value="Genomic_DNA"/>
</dbReference>
<dbReference type="AlphaFoldDB" id="D4E191"/>
<accession>D4E191</accession>
<reference evidence="1 2" key="1">
    <citation type="submission" date="2010-01" db="EMBL/GenBank/DDBJ databases">
        <authorList>
            <person name="Muzny D."/>
            <person name="Qin X."/>
            <person name="Deng J."/>
            <person name="Jiang H."/>
            <person name="Liu Y."/>
            <person name="Qu J."/>
            <person name="Song X.-Z."/>
            <person name="Zhang L."/>
            <person name="Thornton R."/>
            <person name="Coyle M."/>
            <person name="Francisco L."/>
            <person name="Jackson L."/>
            <person name="Javaid M."/>
            <person name="Korchina V."/>
            <person name="Kovar C."/>
            <person name="Mata R."/>
            <person name="Mathew T."/>
            <person name="Ngo R."/>
            <person name="Nguyen L."/>
            <person name="Nguyen N."/>
            <person name="Okwuonu G."/>
            <person name="Ongeri F."/>
            <person name="Pham C."/>
            <person name="Simmons D."/>
            <person name="Wilczek-Boney K."/>
            <person name="Hale W."/>
            <person name="Jakkamsetti A."/>
            <person name="Pham P."/>
            <person name="Ruth R."/>
            <person name="San Lucas F."/>
            <person name="Warren J."/>
            <person name="Zhang J."/>
            <person name="Zhao Z."/>
            <person name="Zhou C."/>
            <person name="Zhu D."/>
            <person name="Lee S."/>
            <person name="Bess C."/>
            <person name="Blankenburg K."/>
            <person name="Forbes L."/>
            <person name="Fu Q."/>
            <person name="Gubbala S."/>
            <person name="Hirani K."/>
            <person name="Jayaseelan J.C."/>
            <person name="Lara F."/>
            <person name="Munidasa M."/>
            <person name="Palculict T."/>
            <person name="Patil S."/>
            <person name="Pu L.-L."/>
            <person name="Saada N."/>
            <person name="Tang L."/>
            <person name="Weissenberger G."/>
            <person name="Zhu Y."/>
            <person name="Hemphill L."/>
            <person name="Shang Y."/>
            <person name="Youmans B."/>
            <person name="Ayvaz T."/>
            <person name="Ross M."/>
            <person name="Santibanez J."/>
            <person name="Aqrawi P."/>
            <person name="Gross S."/>
            <person name="Joshi V."/>
            <person name="Fowler G."/>
            <person name="Nazareth L."/>
            <person name="Reid J."/>
            <person name="Worley K."/>
            <person name="Petrosino J."/>
            <person name="Highlander S."/>
            <person name="Gibbs R."/>
        </authorList>
    </citation>
    <scope>NUCLEOTIDE SEQUENCE [LARGE SCALE GENOMIC DNA]</scope>
    <source>
        <strain evidence="1 2">DSM 4582</strain>
    </source>
</reference>
<dbReference type="Proteomes" id="UP000005723">
    <property type="component" value="Unassembled WGS sequence"/>
</dbReference>